<organism evidence="5 6">
    <name type="scientific">Suilimivivens aceti</name>
    <dbReference type="NCBI Taxonomy" id="2981774"/>
    <lineage>
        <taxon>Bacteria</taxon>
        <taxon>Bacillati</taxon>
        <taxon>Bacillota</taxon>
        <taxon>Clostridia</taxon>
        <taxon>Lachnospirales</taxon>
        <taxon>Lachnospiraceae</taxon>
        <taxon>Suilimivivens</taxon>
    </lineage>
</organism>
<dbReference type="PANTHER" id="PTHR30036:SF7">
    <property type="entry name" value="ABC TRANSPORTER PERIPLASMIC-BINDING PROTEIN YPHF"/>
    <property type="match status" value="1"/>
</dbReference>
<name>A0ABT2T467_9FIRM</name>
<feature type="domain" description="Periplasmic binding protein" evidence="4">
    <location>
        <begin position="54"/>
        <end position="306"/>
    </location>
</feature>
<evidence type="ECO:0000259" key="4">
    <source>
        <dbReference type="Pfam" id="PF13407"/>
    </source>
</evidence>
<dbReference type="SUPFAM" id="SSF53822">
    <property type="entry name" value="Periplasmic binding protein-like I"/>
    <property type="match status" value="1"/>
</dbReference>
<reference evidence="5 6" key="1">
    <citation type="journal article" date="2021" name="ISME Commun">
        <title>Automated analysis of genomic sequences facilitates high-throughput and comprehensive description of bacteria.</title>
        <authorList>
            <person name="Hitch T.C.A."/>
        </authorList>
    </citation>
    <scope>NUCLEOTIDE SEQUENCE [LARGE SCALE GENOMIC DNA]</scope>
    <source>
        <strain evidence="5 6">Sanger_18</strain>
    </source>
</reference>
<dbReference type="Proteomes" id="UP001652432">
    <property type="component" value="Unassembled WGS sequence"/>
</dbReference>
<dbReference type="Gene3D" id="3.40.50.2300">
    <property type="match status" value="2"/>
</dbReference>
<keyword evidence="6" id="KW-1185">Reference proteome</keyword>
<evidence type="ECO:0000313" key="5">
    <source>
        <dbReference type="EMBL" id="MCU6744747.1"/>
    </source>
</evidence>
<dbReference type="InterPro" id="IPR025997">
    <property type="entry name" value="SBP_2_dom"/>
</dbReference>
<dbReference type="PANTHER" id="PTHR30036">
    <property type="entry name" value="D-XYLOSE-BINDING PERIPLASMIC PROTEIN"/>
    <property type="match status" value="1"/>
</dbReference>
<evidence type="ECO:0000256" key="1">
    <source>
        <dbReference type="ARBA" id="ARBA00004196"/>
    </source>
</evidence>
<keyword evidence="3" id="KW-0732">Signal</keyword>
<sequence>MKIPKIVAGVLLALSIIATGCGNVKEEENKVEEKTEVSDVSSAENETEEKVIIGWINADTTTPSQIAKLNAAKEQAKQMNAELRVMDYQHDINKMIESIENLAASGGNAIIIQPEDTDVATETLQKVKKQYPDLVVVVQDFECGEDVTDYFVGMKDPVELGKMMGQQAGKWAKDNIDGSVKLALCDYPNIPFCTMQIDGFIEGVKEYIPDVEVIDRPSAISAPEGISAGENWLQAHPDVNLVGSFTDGGILGVYEAFKAAGHVGDDIGIFGGDGSIDGLKAVAEGSIFRGDLYSDIGLQGENSVIAAVGGARGNGPEDSYIKTEYIPVNADNVSEYLE</sequence>
<comment type="similarity">
    <text evidence="2">Belongs to the bacterial solute-binding protein 2 family.</text>
</comment>
<feature type="chain" id="PRO_5045292076" evidence="3">
    <location>
        <begin position="21"/>
        <end position="338"/>
    </location>
</feature>
<dbReference type="InterPro" id="IPR028082">
    <property type="entry name" value="Peripla_BP_I"/>
</dbReference>
<proteinExistence type="inferred from homology"/>
<comment type="caution">
    <text evidence="5">The sequence shown here is derived from an EMBL/GenBank/DDBJ whole genome shotgun (WGS) entry which is preliminary data.</text>
</comment>
<evidence type="ECO:0000256" key="2">
    <source>
        <dbReference type="ARBA" id="ARBA00007639"/>
    </source>
</evidence>
<dbReference type="CDD" id="cd01536">
    <property type="entry name" value="PBP1_ABC_sugar_binding-like"/>
    <property type="match status" value="1"/>
</dbReference>
<evidence type="ECO:0000256" key="3">
    <source>
        <dbReference type="SAM" id="SignalP"/>
    </source>
</evidence>
<evidence type="ECO:0000313" key="6">
    <source>
        <dbReference type="Proteomes" id="UP001652432"/>
    </source>
</evidence>
<dbReference type="InterPro" id="IPR050555">
    <property type="entry name" value="Bact_Solute-Bind_Prot2"/>
</dbReference>
<dbReference type="Pfam" id="PF13407">
    <property type="entry name" value="Peripla_BP_4"/>
    <property type="match status" value="1"/>
</dbReference>
<protein>
    <submittedName>
        <fullName evidence="5">Sugar ABC transporter substrate-binding protein</fullName>
    </submittedName>
</protein>
<dbReference type="EMBL" id="JAOQKJ010000007">
    <property type="protein sequence ID" value="MCU6744747.1"/>
    <property type="molecule type" value="Genomic_DNA"/>
</dbReference>
<gene>
    <name evidence="5" type="ORF">OCV77_09590</name>
</gene>
<dbReference type="PROSITE" id="PS51257">
    <property type="entry name" value="PROKAR_LIPOPROTEIN"/>
    <property type="match status" value="1"/>
</dbReference>
<dbReference type="RefSeq" id="WP_262574844.1">
    <property type="nucleotide sequence ID" value="NZ_JAOQKJ010000007.1"/>
</dbReference>
<feature type="signal peptide" evidence="3">
    <location>
        <begin position="1"/>
        <end position="20"/>
    </location>
</feature>
<comment type="subcellular location">
    <subcellularLocation>
        <location evidence="1">Cell envelope</location>
    </subcellularLocation>
</comment>
<accession>A0ABT2T467</accession>